<evidence type="ECO:0000313" key="1">
    <source>
        <dbReference type="EMBL" id="CAB4263016.1"/>
    </source>
</evidence>
<evidence type="ECO:0000313" key="2">
    <source>
        <dbReference type="Proteomes" id="UP000507222"/>
    </source>
</evidence>
<dbReference type="AlphaFoldDB" id="A0A6J5TGH4"/>
<gene>
    <name evidence="1" type="ORF">CURHAP_LOCUS2586</name>
</gene>
<name>A0A6J5TGH4_PRUAR</name>
<dbReference type="Proteomes" id="UP000507222">
    <property type="component" value="Unassembled WGS sequence"/>
</dbReference>
<sequence length="104" mass="11190">MTCNADEKGCVDKVALQLESGVVSTSLQEDIKEPAEDVKGSSKIENTQFLMVLARAIVVFAGPHCSSTAASMNIQKDRRRSAKRSPLIAVHAITNSMSRIDSPT</sequence>
<organism evidence="1 2">
    <name type="scientific">Prunus armeniaca</name>
    <name type="common">Apricot</name>
    <name type="synonym">Armeniaca vulgaris</name>
    <dbReference type="NCBI Taxonomy" id="36596"/>
    <lineage>
        <taxon>Eukaryota</taxon>
        <taxon>Viridiplantae</taxon>
        <taxon>Streptophyta</taxon>
        <taxon>Embryophyta</taxon>
        <taxon>Tracheophyta</taxon>
        <taxon>Spermatophyta</taxon>
        <taxon>Magnoliopsida</taxon>
        <taxon>eudicotyledons</taxon>
        <taxon>Gunneridae</taxon>
        <taxon>Pentapetalae</taxon>
        <taxon>rosids</taxon>
        <taxon>fabids</taxon>
        <taxon>Rosales</taxon>
        <taxon>Rosaceae</taxon>
        <taxon>Amygdaloideae</taxon>
        <taxon>Amygdaleae</taxon>
        <taxon>Prunus</taxon>
    </lineage>
</organism>
<proteinExistence type="predicted"/>
<reference evidence="1 2" key="1">
    <citation type="submission" date="2020-05" db="EMBL/GenBank/DDBJ databases">
        <authorList>
            <person name="Campoy J."/>
            <person name="Schneeberger K."/>
            <person name="Spophaly S."/>
        </authorList>
    </citation>
    <scope>NUCLEOTIDE SEQUENCE [LARGE SCALE GENOMIC DNA]</scope>
    <source>
        <strain evidence="1">PruArmRojPasFocal</strain>
    </source>
</reference>
<protein>
    <submittedName>
        <fullName evidence="1">Uncharacterized protein</fullName>
    </submittedName>
</protein>
<dbReference type="EMBL" id="CAEKDK010000001">
    <property type="protein sequence ID" value="CAB4263016.1"/>
    <property type="molecule type" value="Genomic_DNA"/>
</dbReference>
<accession>A0A6J5TGH4</accession>